<organism evidence="3 4">
    <name type="scientific">Sporothrix bragantina</name>
    <dbReference type="NCBI Taxonomy" id="671064"/>
    <lineage>
        <taxon>Eukaryota</taxon>
        <taxon>Fungi</taxon>
        <taxon>Dikarya</taxon>
        <taxon>Ascomycota</taxon>
        <taxon>Pezizomycotina</taxon>
        <taxon>Sordariomycetes</taxon>
        <taxon>Sordariomycetidae</taxon>
        <taxon>Ophiostomatales</taxon>
        <taxon>Ophiostomataceae</taxon>
        <taxon>Sporothrix</taxon>
    </lineage>
</organism>
<name>A0ABP0AT43_9PEZI</name>
<sequence length="147" mass="15355">MRLTLATLLTAATLVTAAPSLSTPAKTPQGPCDLSSEDTGCYLIMDNSGCFLNLNDTSRVLGCADPDPAKAIDIFCRCYGCNGPELVSFMPRLNCSSKTVIPVVTNSTATTPATNSTKSTNGTKSAHDKGTAWKSGLLHIPVPVPHN</sequence>
<dbReference type="Proteomes" id="UP001642406">
    <property type="component" value="Unassembled WGS sequence"/>
</dbReference>
<feature type="chain" id="PRO_5046891315" evidence="2">
    <location>
        <begin position="18"/>
        <end position="147"/>
    </location>
</feature>
<comment type="caution">
    <text evidence="3">The sequence shown here is derived from an EMBL/GenBank/DDBJ whole genome shotgun (WGS) entry which is preliminary data.</text>
</comment>
<dbReference type="EMBL" id="CAWUHC010000004">
    <property type="protein sequence ID" value="CAK7210421.1"/>
    <property type="molecule type" value="Genomic_DNA"/>
</dbReference>
<feature type="region of interest" description="Disordered" evidence="1">
    <location>
        <begin position="108"/>
        <end position="130"/>
    </location>
</feature>
<protein>
    <submittedName>
        <fullName evidence="3">Uncharacterized protein</fullName>
    </submittedName>
</protein>
<keyword evidence="2" id="KW-0732">Signal</keyword>
<evidence type="ECO:0000313" key="4">
    <source>
        <dbReference type="Proteomes" id="UP001642406"/>
    </source>
</evidence>
<evidence type="ECO:0000256" key="2">
    <source>
        <dbReference type="SAM" id="SignalP"/>
    </source>
</evidence>
<evidence type="ECO:0000256" key="1">
    <source>
        <dbReference type="SAM" id="MobiDB-lite"/>
    </source>
</evidence>
<feature type="compositionally biased region" description="Low complexity" evidence="1">
    <location>
        <begin position="108"/>
        <end position="124"/>
    </location>
</feature>
<reference evidence="3 4" key="1">
    <citation type="submission" date="2024-01" db="EMBL/GenBank/DDBJ databases">
        <authorList>
            <person name="Allen C."/>
            <person name="Tagirdzhanova G."/>
        </authorList>
    </citation>
    <scope>NUCLEOTIDE SEQUENCE [LARGE SCALE GENOMIC DNA]</scope>
</reference>
<accession>A0ABP0AT43</accession>
<evidence type="ECO:0000313" key="3">
    <source>
        <dbReference type="EMBL" id="CAK7210421.1"/>
    </source>
</evidence>
<gene>
    <name evidence="3" type="ORF">SBRCBS47491_000778</name>
</gene>
<proteinExistence type="predicted"/>
<feature type="signal peptide" evidence="2">
    <location>
        <begin position="1"/>
        <end position="17"/>
    </location>
</feature>
<keyword evidence="4" id="KW-1185">Reference proteome</keyword>